<proteinExistence type="predicted"/>
<sequence length="119" mass="12934">MTTLNAHTFASRTDAETHYLALIDSAAAAARHIDPAQAEVYREKLAEAKAGGGPRLIAEAAALGIDAETVLNGVLKNHEQRQQHIHRIELARITAKAAVRNAANAAAMHRIYREYQEAL</sequence>
<dbReference type="RefSeq" id="WP_159340774.1">
    <property type="nucleotide sequence ID" value="NZ_CP024621.1"/>
</dbReference>
<organism evidence="1 2">
    <name type="scientific">Vreelandella aquamarina</name>
    <dbReference type="NCBI Taxonomy" id="77097"/>
    <lineage>
        <taxon>Bacteria</taxon>
        <taxon>Pseudomonadati</taxon>
        <taxon>Pseudomonadota</taxon>
        <taxon>Gammaproteobacteria</taxon>
        <taxon>Oceanospirillales</taxon>
        <taxon>Halomonadaceae</taxon>
        <taxon>Vreelandella</taxon>
    </lineage>
</organism>
<protein>
    <submittedName>
        <fullName evidence="1">Uncharacterized protein</fullName>
    </submittedName>
</protein>
<dbReference type="EMBL" id="CP024621">
    <property type="protein sequence ID" value="QHD48496.1"/>
    <property type="molecule type" value="Genomic_DNA"/>
</dbReference>
<reference evidence="1 2" key="1">
    <citation type="submission" date="2017-10" db="EMBL/GenBank/DDBJ databases">
        <title>Coral associated bacteria.</title>
        <authorList>
            <person name="Wang X."/>
        </authorList>
    </citation>
    <scope>NUCLEOTIDE SEQUENCE [LARGE SCALE GENOMIC DNA]</scope>
    <source>
        <strain evidence="1 2">SCSIO 43005</strain>
    </source>
</reference>
<evidence type="ECO:0000313" key="2">
    <source>
        <dbReference type="Proteomes" id="UP000463949"/>
    </source>
</evidence>
<accession>A0A857GIT5</accession>
<dbReference type="Proteomes" id="UP000463949">
    <property type="component" value="Chromosome"/>
</dbReference>
<gene>
    <name evidence="1" type="ORF">CTT34_01670</name>
</gene>
<evidence type="ECO:0000313" key="1">
    <source>
        <dbReference type="EMBL" id="QHD48496.1"/>
    </source>
</evidence>
<dbReference type="AlphaFoldDB" id="A0A857GIT5"/>
<dbReference type="KEGG" id="hmd:CTT34_01670"/>
<name>A0A857GIT5_9GAMM</name>